<name>A0ABS0WBH7_9ALTE</name>
<evidence type="ECO:0008006" key="3">
    <source>
        <dbReference type="Google" id="ProtNLM"/>
    </source>
</evidence>
<evidence type="ECO:0000313" key="1">
    <source>
        <dbReference type="EMBL" id="MBJ2135800.1"/>
    </source>
</evidence>
<sequence length="83" mass="9477">MNEKEFEFEIIPSPHDREVSVCVGVRVLHKSTNLAAESTTQKTQYANKMAAIETLKELLVKERFLNIDETDLIEGNAFFNSMD</sequence>
<organism evidence="1 2">
    <name type="scientific">Paraglaciecola chathamensis</name>
    <dbReference type="NCBI Taxonomy" id="368405"/>
    <lineage>
        <taxon>Bacteria</taxon>
        <taxon>Pseudomonadati</taxon>
        <taxon>Pseudomonadota</taxon>
        <taxon>Gammaproteobacteria</taxon>
        <taxon>Alteromonadales</taxon>
        <taxon>Alteromonadaceae</taxon>
        <taxon>Paraglaciecola</taxon>
    </lineage>
</organism>
<comment type="caution">
    <text evidence="1">The sequence shown here is derived from an EMBL/GenBank/DDBJ whole genome shotgun (WGS) entry which is preliminary data.</text>
</comment>
<dbReference type="Gene3D" id="3.30.160.20">
    <property type="match status" value="1"/>
</dbReference>
<dbReference type="InterPro" id="IPR045853">
    <property type="entry name" value="Pep_chain_release_fac_I_sf"/>
</dbReference>
<dbReference type="RefSeq" id="WP_198823877.1">
    <property type="nucleotide sequence ID" value="NZ_JAEILT010000005.1"/>
</dbReference>
<protein>
    <recommendedName>
        <fullName evidence="3">DRBM domain-containing protein</fullName>
    </recommendedName>
</protein>
<dbReference type="Proteomes" id="UP000649232">
    <property type="component" value="Unassembled WGS sequence"/>
</dbReference>
<proteinExistence type="predicted"/>
<accession>A0ABS0WBH7</accession>
<dbReference type="SUPFAM" id="SSF75620">
    <property type="entry name" value="Release factor"/>
    <property type="match status" value="1"/>
</dbReference>
<evidence type="ECO:0000313" key="2">
    <source>
        <dbReference type="Proteomes" id="UP000649232"/>
    </source>
</evidence>
<reference evidence="1 2" key="1">
    <citation type="submission" date="2020-12" db="EMBL/GenBank/DDBJ databases">
        <title>Draft genome sequences of nine environmental bacterial isolates colonizing plastic.</title>
        <authorList>
            <person name="Borre I."/>
            <person name="Sonnenschein E.C."/>
        </authorList>
    </citation>
    <scope>NUCLEOTIDE SEQUENCE [LARGE SCALE GENOMIC DNA]</scope>
    <source>
        <strain evidence="1 2">IB30</strain>
    </source>
</reference>
<dbReference type="EMBL" id="JAEILT010000005">
    <property type="protein sequence ID" value="MBJ2135800.1"/>
    <property type="molecule type" value="Genomic_DNA"/>
</dbReference>
<gene>
    <name evidence="1" type="ORF">JEU11_04970</name>
</gene>